<dbReference type="WBParaSite" id="Hba_17893">
    <property type="protein sequence ID" value="Hba_17893"/>
    <property type="gene ID" value="Hba_17893"/>
</dbReference>
<proteinExistence type="predicted"/>
<feature type="region of interest" description="Disordered" evidence="1">
    <location>
        <begin position="1"/>
        <end position="26"/>
    </location>
</feature>
<dbReference type="AlphaFoldDB" id="A0A1I7XKP7"/>
<accession>A0A1I7XKP7</accession>
<evidence type="ECO:0000256" key="1">
    <source>
        <dbReference type="SAM" id="MobiDB-lite"/>
    </source>
</evidence>
<reference evidence="3" key="1">
    <citation type="submission" date="2016-11" db="UniProtKB">
        <authorList>
            <consortium name="WormBaseParasite"/>
        </authorList>
    </citation>
    <scope>IDENTIFICATION</scope>
</reference>
<feature type="region of interest" description="Disordered" evidence="1">
    <location>
        <begin position="133"/>
        <end position="152"/>
    </location>
</feature>
<protein>
    <submittedName>
        <fullName evidence="3">Uncharacterized protein</fullName>
    </submittedName>
</protein>
<name>A0A1I7XKP7_HETBA</name>
<evidence type="ECO:0000313" key="2">
    <source>
        <dbReference type="Proteomes" id="UP000095283"/>
    </source>
</evidence>
<keyword evidence="2" id="KW-1185">Reference proteome</keyword>
<organism evidence="2 3">
    <name type="scientific">Heterorhabditis bacteriophora</name>
    <name type="common">Entomopathogenic nematode worm</name>
    <dbReference type="NCBI Taxonomy" id="37862"/>
    <lineage>
        <taxon>Eukaryota</taxon>
        <taxon>Metazoa</taxon>
        <taxon>Ecdysozoa</taxon>
        <taxon>Nematoda</taxon>
        <taxon>Chromadorea</taxon>
        <taxon>Rhabditida</taxon>
        <taxon>Rhabditina</taxon>
        <taxon>Rhabditomorpha</taxon>
        <taxon>Strongyloidea</taxon>
        <taxon>Heterorhabditidae</taxon>
        <taxon>Heterorhabditis</taxon>
    </lineage>
</organism>
<sequence length="199" mass="22185">MNQILTSSADDVDEKSKSNTAVDQTPHLIYDHGVDGEAIIIQDEHGNATIYAPQQVQHLADIDDIGDEVEVQNNGKLAWILPMELRSDDLVTRKNNTMKEHLKPSSVLLTNENLRSRPQMFVGAGKTVIDRSKQASQWGDPGDMPGTSSGDGAPGMKSLFRLYADAALRKVCFKCRFIIIHLKLTNLYRLLMQFYLKTG</sequence>
<dbReference type="Proteomes" id="UP000095283">
    <property type="component" value="Unplaced"/>
</dbReference>
<evidence type="ECO:0000313" key="3">
    <source>
        <dbReference type="WBParaSite" id="Hba_17893"/>
    </source>
</evidence>